<dbReference type="NCBIfam" id="TIGR01498">
    <property type="entry name" value="folK"/>
    <property type="match status" value="1"/>
</dbReference>
<dbReference type="GO" id="GO:0046654">
    <property type="term" value="P:tetrahydrofolate biosynthetic process"/>
    <property type="evidence" value="ECO:0007669"/>
    <property type="project" value="UniProtKB-UniPathway"/>
</dbReference>
<dbReference type="GO" id="GO:0005524">
    <property type="term" value="F:ATP binding"/>
    <property type="evidence" value="ECO:0007669"/>
    <property type="project" value="UniProtKB-KW"/>
</dbReference>
<dbReference type="GO" id="GO:0046656">
    <property type="term" value="P:folic acid biosynthetic process"/>
    <property type="evidence" value="ECO:0007669"/>
    <property type="project" value="UniProtKB-KW"/>
</dbReference>
<evidence type="ECO:0000256" key="6">
    <source>
        <dbReference type="ARBA" id="ARBA00022840"/>
    </source>
</evidence>
<evidence type="ECO:0000256" key="1">
    <source>
        <dbReference type="ARBA" id="ARBA00005051"/>
    </source>
</evidence>
<dbReference type="SUPFAM" id="SSF55083">
    <property type="entry name" value="6-hydroxymethyl-7,8-dihydropterin pyrophosphokinase, HPPK"/>
    <property type="match status" value="1"/>
</dbReference>
<dbReference type="UniPathway" id="UPA00077">
    <property type="reaction ID" value="UER00155"/>
</dbReference>
<dbReference type="EC" id="2.7.6.3" evidence="2"/>
<evidence type="ECO:0000259" key="8">
    <source>
        <dbReference type="PROSITE" id="PS00794"/>
    </source>
</evidence>
<dbReference type="InterPro" id="IPR000550">
    <property type="entry name" value="Hppk"/>
</dbReference>
<evidence type="ECO:0000256" key="2">
    <source>
        <dbReference type="ARBA" id="ARBA00013253"/>
    </source>
</evidence>
<dbReference type="Gene3D" id="3.30.70.560">
    <property type="entry name" value="7,8-Dihydro-6-hydroxymethylpterin-pyrophosphokinase HPPK"/>
    <property type="match status" value="1"/>
</dbReference>
<name>A0A6J6KRP6_9ZZZZ</name>
<evidence type="ECO:0000256" key="7">
    <source>
        <dbReference type="ARBA" id="ARBA00022909"/>
    </source>
</evidence>
<keyword evidence="4" id="KW-0547">Nucleotide-binding</keyword>
<keyword evidence="7" id="KW-0289">Folate biosynthesis</keyword>
<dbReference type="GO" id="GO:0016301">
    <property type="term" value="F:kinase activity"/>
    <property type="evidence" value="ECO:0007669"/>
    <property type="project" value="UniProtKB-KW"/>
</dbReference>
<evidence type="ECO:0000256" key="5">
    <source>
        <dbReference type="ARBA" id="ARBA00022777"/>
    </source>
</evidence>
<dbReference type="PANTHER" id="PTHR43071:SF1">
    <property type="entry name" value="2-AMINO-4-HYDROXY-6-HYDROXYMETHYLDIHYDROPTERIDINE PYROPHOSPHOKINASE"/>
    <property type="match status" value="1"/>
</dbReference>
<organism evidence="9">
    <name type="scientific">freshwater metagenome</name>
    <dbReference type="NCBI Taxonomy" id="449393"/>
    <lineage>
        <taxon>unclassified sequences</taxon>
        <taxon>metagenomes</taxon>
        <taxon>ecological metagenomes</taxon>
    </lineage>
</organism>
<protein>
    <recommendedName>
        <fullName evidence="2">2-amino-4-hydroxy-6-hydroxymethyldihydropteridine diphosphokinase</fullName>
        <ecNumber evidence="2">2.7.6.3</ecNumber>
    </recommendedName>
</protein>
<dbReference type="Pfam" id="PF01288">
    <property type="entry name" value="HPPK"/>
    <property type="match status" value="1"/>
</dbReference>
<sequence length="151" mass="16620">MKAVVSLGSNLENRKLNLDIAIINLQSVLTNIITSKYIETKPVGGPEQGDYLNAVVIGDCDLSAEQLLTELLKIEEEMGRVREIKWGPRIIDLDLIVYGDHSSNTDFLKLPHPLAHTRDFVLTPWYSIDPEAEIPGTGAIKTLLASLGKPS</sequence>
<dbReference type="GO" id="GO:0003848">
    <property type="term" value="F:2-amino-4-hydroxy-6-hydroxymethyldihydropteridine diphosphokinase activity"/>
    <property type="evidence" value="ECO:0007669"/>
    <property type="project" value="UniProtKB-EC"/>
</dbReference>
<proteinExistence type="predicted"/>
<dbReference type="PANTHER" id="PTHR43071">
    <property type="entry name" value="2-AMINO-4-HYDROXY-6-HYDROXYMETHYLDIHYDROPTERIDINE PYROPHOSPHOKINASE"/>
    <property type="match status" value="1"/>
</dbReference>
<keyword evidence="3" id="KW-0808">Transferase</keyword>
<dbReference type="CDD" id="cd00483">
    <property type="entry name" value="HPPK"/>
    <property type="match status" value="1"/>
</dbReference>
<keyword evidence="5" id="KW-0418">Kinase</keyword>
<dbReference type="InterPro" id="IPR035907">
    <property type="entry name" value="Hppk_sf"/>
</dbReference>
<reference evidence="9" key="1">
    <citation type="submission" date="2020-05" db="EMBL/GenBank/DDBJ databases">
        <authorList>
            <person name="Chiriac C."/>
            <person name="Salcher M."/>
            <person name="Ghai R."/>
            <person name="Kavagutti S V."/>
        </authorList>
    </citation>
    <scope>NUCLEOTIDE SEQUENCE</scope>
</reference>
<gene>
    <name evidence="9" type="ORF">UFOPK2234_00437</name>
</gene>
<dbReference type="EMBL" id="CAEZWG010000063">
    <property type="protein sequence ID" value="CAB4650795.1"/>
    <property type="molecule type" value="Genomic_DNA"/>
</dbReference>
<keyword evidence="6" id="KW-0067">ATP-binding</keyword>
<feature type="domain" description="7,8-dihydro-6-hydroxymethylpterin-pyrophosphokinase" evidence="8">
    <location>
        <begin position="85"/>
        <end position="96"/>
    </location>
</feature>
<evidence type="ECO:0000256" key="3">
    <source>
        <dbReference type="ARBA" id="ARBA00022679"/>
    </source>
</evidence>
<dbReference type="PROSITE" id="PS00794">
    <property type="entry name" value="HPPK"/>
    <property type="match status" value="1"/>
</dbReference>
<evidence type="ECO:0000256" key="4">
    <source>
        <dbReference type="ARBA" id="ARBA00022741"/>
    </source>
</evidence>
<dbReference type="AlphaFoldDB" id="A0A6J6KRP6"/>
<evidence type="ECO:0000313" key="9">
    <source>
        <dbReference type="EMBL" id="CAB4650795.1"/>
    </source>
</evidence>
<accession>A0A6J6KRP6</accession>
<comment type="pathway">
    <text evidence="1">Cofactor biosynthesis; tetrahydrofolate biosynthesis; 2-amino-4-hydroxy-6-hydroxymethyl-7,8-dihydropteridine diphosphate from 7,8-dihydroneopterin triphosphate: step 4/4.</text>
</comment>